<name>A0ABU7ZS20_9HYPH</name>
<protein>
    <recommendedName>
        <fullName evidence="4">Phage tail tape measure protein</fullName>
    </recommendedName>
</protein>
<accession>A0ABU7ZS20</accession>
<dbReference type="RefSeq" id="WP_334252422.1">
    <property type="nucleotide sequence ID" value="NZ_JBAKBE010000011.1"/>
</dbReference>
<dbReference type="Pfam" id="PF05017">
    <property type="entry name" value="TMP"/>
    <property type="match status" value="4"/>
</dbReference>
<comment type="caution">
    <text evidence="2">The sequence shown here is derived from an EMBL/GenBank/DDBJ whole genome shotgun (WGS) entry which is preliminary data.</text>
</comment>
<sequence length="649" mass="68000">MKNLAVSVLVNLRDRLSGGLGGLSRRLAALGTLGRRLGLDRVGRSLGNVGRAAGQLAVKIGALLGSGGGGLLLMVQTVASTARELTAMAQRAGTATQALQELAAVGSRRGVGMDALVDGLKEMQLRADEFILTGEGSAKEAFERLGLSANDLAAGLKQPDKLFEDIIGRLGQFDKAAQIRISDEIFGGTGGEQFVQMIELGTDGIKRMRAAAREQGLVFDEEQLKGLNAFSSSLQDLTERLTGLVKIISAKLAPVLTPVIDEMVRFIDANRPEIIDRMMSAIEQLGTAVMSGISAFRQITEALGGLDTILVTVAAVMSGQLIVAVYSLGAALIATPVGWFLGAMAAIAAAAYLIYDNWSGITAFFEEIFASDQIYAFGAALMMTPVGWFLASIAAIAGAAYLIYDNWRGIAAFFRDLWGRIKGPLAATWETIKTVLSYHPLPLIISNWDQITAFFAGLWSRILSGLSAAWEGIKTILSYHPLALIISNWDQIVTFFSGLGKRMADALRTGVAELLAIGGELMQALWDGIKTKIDEMMAWLAEVPGRITGVFDGVGASIGSFFGMGGDEPAPAPAPGAAGQLGRIAGAGAAASAAAYQAPAGAVAAQQQEAKVGGKVVLEVIGPAQVRSVNSTNSDAPIVMDRGQSLGAP</sequence>
<proteinExistence type="predicted"/>
<feature type="transmembrane region" description="Helical" evidence="1">
    <location>
        <begin position="309"/>
        <end position="330"/>
    </location>
</feature>
<dbReference type="EMBL" id="JBAKBE010000011">
    <property type="protein sequence ID" value="MEH0098024.1"/>
    <property type="molecule type" value="Genomic_DNA"/>
</dbReference>
<dbReference type="InterPro" id="IPR007713">
    <property type="entry name" value="TMP_rpt"/>
</dbReference>
<dbReference type="Proteomes" id="UP001380822">
    <property type="component" value="Unassembled WGS sequence"/>
</dbReference>
<keyword evidence="1" id="KW-0812">Transmembrane</keyword>
<evidence type="ECO:0008006" key="4">
    <source>
        <dbReference type="Google" id="ProtNLM"/>
    </source>
</evidence>
<organism evidence="2 3">
    <name type="scientific">Pannonibacter anstelovis</name>
    <dbReference type="NCBI Taxonomy" id="3121537"/>
    <lineage>
        <taxon>Bacteria</taxon>
        <taxon>Pseudomonadati</taxon>
        <taxon>Pseudomonadota</taxon>
        <taxon>Alphaproteobacteria</taxon>
        <taxon>Hyphomicrobiales</taxon>
        <taxon>Stappiaceae</taxon>
        <taxon>Pannonibacter</taxon>
    </lineage>
</organism>
<reference evidence="2 3" key="1">
    <citation type="submission" date="2024-02" db="EMBL/GenBank/DDBJ databases">
        <title>A new putative Pannonibacter species isolated from two cases of bloodstream infections in paediatric patients.</title>
        <authorList>
            <person name="Castellana S."/>
            <person name="De Laurentiis V."/>
            <person name="Grassi M."/>
            <person name="De Leonardis F."/>
            <person name="Mosca A."/>
            <person name="De Carlo C."/>
            <person name="Sparapano E."/>
            <person name="Ronga L."/>
            <person name="Santacroce L."/>
            <person name="Chironna M."/>
            <person name="De Robertis A."/>
            <person name="Bianco A."/>
            <person name="Del Sambro L."/>
            <person name="Capozzi L."/>
            <person name="Parisi A."/>
        </authorList>
    </citation>
    <scope>NUCLEOTIDE SEQUENCE [LARGE SCALE GENOMIC DNA]</scope>
    <source>
        <strain evidence="2 3">Pt2</strain>
    </source>
</reference>
<evidence type="ECO:0000313" key="3">
    <source>
        <dbReference type="Proteomes" id="UP001380822"/>
    </source>
</evidence>
<feature type="transmembrane region" description="Helical" evidence="1">
    <location>
        <begin position="337"/>
        <end position="355"/>
    </location>
</feature>
<keyword evidence="1" id="KW-1133">Transmembrane helix</keyword>
<evidence type="ECO:0000256" key="1">
    <source>
        <dbReference type="SAM" id="Phobius"/>
    </source>
</evidence>
<gene>
    <name evidence="2" type="ORF">V6L76_17310</name>
</gene>
<evidence type="ECO:0000313" key="2">
    <source>
        <dbReference type="EMBL" id="MEH0098024.1"/>
    </source>
</evidence>
<feature type="transmembrane region" description="Helical" evidence="1">
    <location>
        <begin position="375"/>
        <end position="404"/>
    </location>
</feature>
<keyword evidence="3" id="KW-1185">Reference proteome</keyword>
<keyword evidence="1" id="KW-0472">Membrane</keyword>